<proteinExistence type="inferred from homology"/>
<protein>
    <recommendedName>
        <fullName evidence="6">Prefoldin beta-like protein</fullName>
    </recommendedName>
</protein>
<dbReference type="GO" id="GO:0016272">
    <property type="term" value="C:prefoldin complex"/>
    <property type="evidence" value="ECO:0007669"/>
    <property type="project" value="InterPro"/>
</dbReference>
<feature type="region of interest" description="Disordered" evidence="3">
    <location>
        <begin position="28"/>
        <end position="59"/>
    </location>
</feature>
<accession>A0A6A5QA87</accession>
<keyword evidence="5" id="KW-1185">Reference proteome</keyword>
<dbReference type="OrthoDB" id="29646at2759"/>
<reference evidence="4" key="1">
    <citation type="journal article" date="2020" name="Stud. Mycol.">
        <title>101 Dothideomycetes genomes: a test case for predicting lifestyles and emergence of pathogens.</title>
        <authorList>
            <person name="Haridas S."/>
            <person name="Albert R."/>
            <person name="Binder M."/>
            <person name="Bloem J."/>
            <person name="Labutti K."/>
            <person name="Salamov A."/>
            <person name="Andreopoulos B."/>
            <person name="Baker S."/>
            <person name="Barry K."/>
            <person name="Bills G."/>
            <person name="Bluhm B."/>
            <person name="Cannon C."/>
            <person name="Castanera R."/>
            <person name="Culley D."/>
            <person name="Daum C."/>
            <person name="Ezra D."/>
            <person name="Gonzalez J."/>
            <person name="Henrissat B."/>
            <person name="Kuo A."/>
            <person name="Liang C."/>
            <person name="Lipzen A."/>
            <person name="Lutzoni F."/>
            <person name="Magnuson J."/>
            <person name="Mondo S."/>
            <person name="Nolan M."/>
            <person name="Ohm R."/>
            <person name="Pangilinan J."/>
            <person name="Park H.-J."/>
            <person name="Ramirez L."/>
            <person name="Alfaro M."/>
            <person name="Sun H."/>
            <person name="Tritt A."/>
            <person name="Yoshinaga Y."/>
            <person name="Zwiers L.-H."/>
            <person name="Turgeon B."/>
            <person name="Goodwin S."/>
            <person name="Spatafora J."/>
            <person name="Crous P."/>
            <person name="Grigoriev I."/>
        </authorList>
    </citation>
    <scope>NUCLEOTIDE SEQUENCE</scope>
    <source>
        <strain evidence="4">HMLAC05119</strain>
    </source>
</reference>
<evidence type="ECO:0000313" key="4">
    <source>
        <dbReference type="EMBL" id="KAF1912272.1"/>
    </source>
</evidence>
<dbReference type="InterPro" id="IPR009053">
    <property type="entry name" value="Prefoldin"/>
</dbReference>
<dbReference type="EMBL" id="ML979140">
    <property type="protein sequence ID" value="KAF1912272.1"/>
    <property type="molecule type" value="Genomic_DNA"/>
</dbReference>
<dbReference type="Gene3D" id="1.10.287.370">
    <property type="match status" value="1"/>
</dbReference>
<name>A0A6A5QA87_AMPQU</name>
<evidence type="ECO:0008006" key="6">
    <source>
        <dbReference type="Google" id="ProtNLM"/>
    </source>
</evidence>
<evidence type="ECO:0000256" key="2">
    <source>
        <dbReference type="ARBA" id="ARBA00023186"/>
    </source>
</evidence>
<comment type="similarity">
    <text evidence="1">Belongs to the prefoldin subunit beta family.</text>
</comment>
<gene>
    <name evidence="4" type="ORF">BDU57DRAFT_358687</name>
</gene>
<feature type="region of interest" description="Disordered" evidence="3">
    <location>
        <begin position="1"/>
        <end position="20"/>
    </location>
</feature>
<evidence type="ECO:0000313" key="5">
    <source>
        <dbReference type="Proteomes" id="UP000800096"/>
    </source>
</evidence>
<dbReference type="GO" id="GO:0051082">
    <property type="term" value="F:unfolded protein binding"/>
    <property type="evidence" value="ECO:0007669"/>
    <property type="project" value="InterPro"/>
</dbReference>
<dbReference type="Pfam" id="PF01920">
    <property type="entry name" value="Prefoldin_2"/>
    <property type="match status" value="1"/>
</dbReference>
<organism evidence="4 5">
    <name type="scientific">Ampelomyces quisqualis</name>
    <name type="common">Powdery mildew agent</name>
    <dbReference type="NCBI Taxonomy" id="50730"/>
    <lineage>
        <taxon>Eukaryota</taxon>
        <taxon>Fungi</taxon>
        <taxon>Dikarya</taxon>
        <taxon>Ascomycota</taxon>
        <taxon>Pezizomycotina</taxon>
        <taxon>Dothideomycetes</taxon>
        <taxon>Pleosporomycetidae</taxon>
        <taxon>Pleosporales</taxon>
        <taxon>Pleosporineae</taxon>
        <taxon>Phaeosphaeriaceae</taxon>
        <taxon>Ampelomyces</taxon>
    </lineage>
</organism>
<evidence type="ECO:0000256" key="3">
    <source>
        <dbReference type="SAM" id="MobiDB-lite"/>
    </source>
</evidence>
<dbReference type="GO" id="GO:0006457">
    <property type="term" value="P:protein folding"/>
    <property type="evidence" value="ECO:0007669"/>
    <property type="project" value="InterPro"/>
</dbReference>
<dbReference type="InterPro" id="IPR027235">
    <property type="entry name" value="PFD2"/>
</dbReference>
<dbReference type="SUPFAM" id="SSF46579">
    <property type="entry name" value="Prefoldin"/>
    <property type="match status" value="1"/>
</dbReference>
<keyword evidence="2" id="KW-0143">Chaperone</keyword>
<dbReference type="AlphaFoldDB" id="A0A6A5QA87"/>
<evidence type="ECO:0000256" key="1">
    <source>
        <dbReference type="ARBA" id="ARBA00008045"/>
    </source>
</evidence>
<dbReference type="InterPro" id="IPR002777">
    <property type="entry name" value="PFD_beta-like"/>
</dbReference>
<feature type="compositionally biased region" description="Low complexity" evidence="3">
    <location>
        <begin position="1"/>
        <end position="18"/>
    </location>
</feature>
<dbReference type="PANTHER" id="PTHR13303">
    <property type="entry name" value="PREFOLDIN SUBUNIT 2"/>
    <property type="match status" value="1"/>
</dbReference>
<dbReference type="Proteomes" id="UP000800096">
    <property type="component" value="Unassembled WGS sequence"/>
</dbReference>
<sequence length="145" mass="16730">MASQSQLKKQQDLQTTYQTHKSTLQSLAQKIGAIEQETEEHKFRPPPNMQNEKKKRKIEKLTTPLSKHRLVLETLAPLPPTRTCFRMINGVLTQRTVSEVVPLLQTNAEGLERALGELVRVYKGKQEEMEMWKVKNNVQVVQQPE</sequence>